<sequence length="398" mass="43235">MPIKDSKPNKIISPPPLGSPIIQKIYPQELVFEIPKAKESFFKKHKKAIIAVSATVLAAAIVGAVAFFAWPAVASVILGFGIYGLTLGALAGANLIAQVGLVAAVFAVGGFIAGGGLVTTGSKVINSISKAWNALYESPIDTQPNSISQLDPVPQSLKSIAETLSQIKGNIKNPPSLNSVVPSTDSGAFLAQLQQKKEKLKKWIEINKQLINVNPLSNEYKQLEAQANELEKDILSDRRAPLSQKNKQQVEEQPQRCFSNKSPDPASQSLKSIAETLSQIKGNIKNPPSLNSVAPSTASGAFLAQVQQKKEKLKKWTEINKQLINVNSLSNEYKQLEAQANELEKDILSDRRDPLGQKNKQQTEEQPQRCFSNKFKEAYCSTISTDDNSTPASSVHNN</sequence>
<gene>
    <name evidence="3" type="ORF">Lsan_3989</name>
</gene>
<reference evidence="3 4" key="1">
    <citation type="submission" date="2015-11" db="EMBL/GenBank/DDBJ databases">
        <title>Genomic analysis of 38 Legionella species identifies large and diverse effector repertoires.</title>
        <authorList>
            <person name="Burstein D."/>
            <person name="Amaro F."/>
            <person name="Zusman T."/>
            <person name="Lifshitz Z."/>
            <person name="Cohen O."/>
            <person name="Gilbert J.A."/>
            <person name="Pupko T."/>
            <person name="Shuman H.A."/>
            <person name="Segal G."/>
        </authorList>
    </citation>
    <scope>NUCLEOTIDE SEQUENCE [LARGE SCALE GENOMIC DNA]</scope>
    <source>
        <strain evidence="3 4">SC-63-C7</strain>
    </source>
</reference>
<feature type="region of interest" description="Disordered" evidence="1">
    <location>
        <begin position="239"/>
        <end position="268"/>
    </location>
</feature>
<feature type="transmembrane region" description="Helical" evidence="2">
    <location>
        <begin position="48"/>
        <end position="70"/>
    </location>
</feature>
<dbReference type="OrthoDB" id="10011356at2"/>
<feature type="transmembrane region" description="Helical" evidence="2">
    <location>
        <begin position="76"/>
        <end position="93"/>
    </location>
</feature>
<dbReference type="Proteomes" id="UP000054703">
    <property type="component" value="Unassembled WGS sequence"/>
</dbReference>
<evidence type="ECO:0000256" key="1">
    <source>
        <dbReference type="SAM" id="MobiDB-lite"/>
    </source>
</evidence>
<evidence type="ECO:0000313" key="4">
    <source>
        <dbReference type="Proteomes" id="UP000054703"/>
    </source>
</evidence>
<dbReference type="RefSeq" id="WP_058515865.1">
    <property type="nucleotide sequence ID" value="NZ_CAAAIH010000006.1"/>
</dbReference>
<protein>
    <submittedName>
        <fullName evidence="3">Transmembrane protein</fullName>
    </submittedName>
</protein>
<feature type="transmembrane region" description="Helical" evidence="2">
    <location>
        <begin position="100"/>
        <end position="118"/>
    </location>
</feature>
<proteinExistence type="predicted"/>
<keyword evidence="2" id="KW-0472">Membrane</keyword>
<organism evidence="3 4">
    <name type="scientific">Legionella santicrucis</name>
    <dbReference type="NCBI Taxonomy" id="45074"/>
    <lineage>
        <taxon>Bacteria</taxon>
        <taxon>Pseudomonadati</taxon>
        <taxon>Pseudomonadota</taxon>
        <taxon>Gammaproteobacteria</taxon>
        <taxon>Legionellales</taxon>
        <taxon>Legionellaceae</taxon>
        <taxon>Legionella</taxon>
    </lineage>
</organism>
<keyword evidence="2 3" id="KW-0812">Transmembrane</keyword>
<evidence type="ECO:0000313" key="3">
    <source>
        <dbReference type="EMBL" id="KTD53579.1"/>
    </source>
</evidence>
<name>A0A0W0Y9E8_9GAMM</name>
<accession>A0A0W0Y9E8</accession>
<keyword evidence="2" id="KW-1133">Transmembrane helix</keyword>
<dbReference type="AlphaFoldDB" id="A0A0W0Y9E8"/>
<evidence type="ECO:0000256" key="2">
    <source>
        <dbReference type="SAM" id="Phobius"/>
    </source>
</evidence>
<feature type="region of interest" description="Disordered" evidence="1">
    <location>
        <begin position="347"/>
        <end position="369"/>
    </location>
</feature>
<comment type="caution">
    <text evidence="3">The sequence shown here is derived from an EMBL/GenBank/DDBJ whole genome shotgun (WGS) entry which is preliminary data.</text>
</comment>
<dbReference type="PATRIC" id="fig|45074.5.peg.4284"/>
<keyword evidence="4" id="KW-1185">Reference proteome</keyword>
<feature type="compositionally biased region" description="Polar residues" evidence="1">
    <location>
        <begin position="256"/>
        <end position="268"/>
    </location>
</feature>
<dbReference type="EMBL" id="LNYU01000091">
    <property type="protein sequence ID" value="KTD53579.1"/>
    <property type="molecule type" value="Genomic_DNA"/>
</dbReference>
<feature type="compositionally biased region" description="Basic and acidic residues" evidence="1">
    <location>
        <begin position="347"/>
        <end position="367"/>
    </location>
</feature>